<dbReference type="GO" id="GO:0007019">
    <property type="term" value="P:microtubule depolymerization"/>
    <property type="evidence" value="ECO:0007669"/>
    <property type="project" value="TreeGrafter"/>
</dbReference>
<dbReference type="STRING" id="10195.A0A3M7QD28"/>
<keyword evidence="5" id="KW-0206">Cytoskeleton</keyword>
<dbReference type="GO" id="GO:0003777">
    <property type="term" value="F:microtubule motor activity"/>
    <property type="evidence" value="ECO:0007669"/>
    <property type="project" value="InterPro"/>
</dbReference>
<accession>A0A3M7QD28</accession>
<evidence type="ECO:0000256" key="3">
    <source>
        <dbReference type="ARBA" id="ARBA00022701"/>
    </source>
</evidence>
<sequence>MSVQPVYCSGCSTFCWSISLVACSIQATSLRILLFGFVMQSLCDKTLLLLFKFKNNYKKFSLFLLYDCVCAQDKKQISKKDIDVMTMPNKDQCLFHLPKCKVDLTKYLDNQKFRFDFAFDESTSNALIYRILLESGFFPILLKKSNKNLKKVNTLQDCEITSLVTANFCFQWNIRCRSLFDFVAIHTSTIQLIFNLGCQYGTQ</sequence>
<dbReference type="Proteomes" id="UP000276133">
    <property type="component" value="Unassembled WGS sequence"/>
</dbReference>
<dbReference type="EC" id="3.6.1.15" evidence="7"/>
<gene>
    <name evidence="7" type="ORF">BpHYR1_054250</name>
</gene>
<protein>
    <submittedName>
        <fullName evidence="7">Kinesin KIF2A</fullName>
        <ecNumber evidence="7">3.6.1.15</ecNumber>
    </submittedName>
</protein>
<name>A0A3M7QD28_BRAPC</name>
<dbReference type="PANTHER" id="PTHR47971:SF8">
    <property type="entry name" value="KINESIN-LIKE PROTEIN"/>
    <property type="match status" value="1"/>
</dbReference>
<evidence type="ECO:0000256" key="4">
    <source>
        <dbReference type="ARBA" id="ARBA00023175"/>
    </source>
</evidence>
<evidence type="ECO:0000256" key="6">
    <source>
        <dbReference type="SAM" id="Phobius"/>
    </source>
</evidence>
<keyword evidence="3" id="KW-0493">Microtubule</keyword>
<keyword evidence="4" id="KW-0505">Motor protein</keyword>
<proteinExistence type="predicted"/>
<evidence type="ECO:0000256" key="1">
    <source>
        <dbReference type="ARBA" id="ARBA00004245"/>
    </source>
</evidence>
<keyword evidence="8" id="KW-1185">Reference proteome</keyword>
<dbReference type="PANTHER" id="PTHR47971">
    <property type="entry name" value="KINESIN-RELATED PROTEIN 6"/>
    <property type="match status" value="1"/>
</dbReference>
<dbReference type="EMBL" id="REGN01006494">
    <property type="protein sequence ID" value="RNA09280.1"/>
    <property type="molecule type" value="Genomic_DNA"/>
</dbReference>
<keyword evidence="2" id="KW-0963">Cytoplasm</keyword>
<dbReference type="InterPro" id="IPR027417">
    <property type="entry name" value="P-loop_NTPase"/>
</dbReference>
<dbReference type="GO" id="GO:0005874">
    <property type="term" value="C:microtubule"/>
    <property type="evidence" value="ECO:0007669"/>
    <property type="project" value="UniProtKB-KW"/>
</dbReference>
<dbReference type="InterPro" id="IPR027640">
    <property type="entry name" value="Kinesin-like_fam"/>
</dbReference>
<evidence type="ECO:0000313" key="8">
    <source>
        <dbReference type="Proteomes" id="UP000276133"/>
    </source>
</evidence>
<evidence type="ECO:0000313" key="7">
    <source>
        <dbReference type="EMBL" id="RNA09280.1"/>
    </source>
</evidence>
<reference evidence="7 8" key="1">
    <citation type="journal article" date="2018" name="Sci. Rep.">
        <title>Genomic signatures of local adaptation to the degree of environmental predictability in rotifers.</title>
        <authorList>
            <person name="Franch-Gras L."/>
            <person name="Hahn C."/>
            <person name="Garcia-Roger E.M."/>
            <person name="Carmona M.J."/>
            <person name="Serra M."/>
            <person name="Gomez A."/>
        </authorList>
    </citation>
    <scope>NUCLEOTIDE SEQUENCE [LARGE SCALE GENOMIC DNA]</scope>
    <source>
        <strain evidence="7">HYR1</strain>
    </source>
</reference>
<evidence type="ECO:0000256" key="2">
    <source>
        <dbReference type="ARBA" id="ARBA00022490"/>
    </source>
</evidence>
<organism evidence="7 8">
    <name type="scientific">Brachionus plicatilis</name>
    <name type="common">Marine rotifer</name>
    <name type="synonym">Brachionus muelleri</name>
    <dbReference type="NCBI Taxonomy" id="10195"/>
    <lineage>
        <taxon>Eukaryota</taxon>
        <taxon>Metazoa</taxon>
        <taxon>Spiralia</taxon>
        <taxon>Gnathifera</taxon>
        <taxon>Rotifera</taxon>
        <taxon>Eurotatoria</taxon>
        <taxon>Monogononta</taxon>
        <taxon>Pseudotrocha</taxon>
        <taxon>Ploima</taxon>
        <taxon>Brachionidae</taxon>
        <taxon>Brachionus</taxon>
    </lineage>
</organism>
<comment type="subcellular location">
    <subcellularLocation>
        <location evidence="1">Cytoplasm</location>
        <location evidence="1">Cytoskeleton</location>
    </subcellularLocation>
</comment>
<keyword evidence="6" id="KW-0812">Transmembrane</keyword>
<evidence type="ECO:0000256" key="5">
    <source>
        <dbReference type="ARBA" id="ARBA00023212"/>
    </source>
</evidence>
<feature type="transmembrane region" description="Helical" evidence="6">
    <location>
        <begin position="7"/>
        <end position="27"/>
    </location>
</feature>
<keyword evidence="6" id="KW-0472">Membrane</keyword>
<dbReference type="GO" id="GO:0017111">
    <property type="term" value="F:ribonucleoside triphosphate phosphatase activity"/>
    <property type="evidence" value="ECO:0007669"/>
    <property type="project" value="UniProtKB-EC"/>
</dbReference>
<dbReference type="OrthoDB" id="3176171at2759"/>
<keyword evidence="6" id="KW-1133">Transmembrane helix</keyword>
<dbReference type="AlphaFoldDB" id="A0A3M7QD28"/>
<comment type="caution">
    <text evidence="7">The sequence shown here is derived from an EMBL/GenBank/DDBJ whole genome shotgun (WGS) entry which is preliminary data.</text>
</comment>
<keyword evidence="7" id="KW-0378">Hydrolase</keyword>
<dbReference type="SUPFAM" id="SSF52540">
    <property type="entry name" value="P-loop containing nucleoside triphosphate hydrolases"/>
    <property type="match status" value="1"/>
</dbReference>
<dbReference type="GO" id="GO:0007018">
    <property type="term" value="P:microtubule-based movement"/>
    <property type="evidence" value="ECO:0007669"/>
    <property type="project" value="InterPro"/>
</dbReference>